<sequence>MAAVVGGSVAVVEADGFHIDELAGNVATNEDTLSIAFVSAKAGASEPWLTLHYDEWIAVRTGSIAIEQEGLANVTVRAGQTVKISKGTRFRPSFPEDTTYIPVCIPAFSPSRCIREDVTEEGKDVALNLKKLHASGAVDDLEYCLKDSPEVLYHMTSAAEWEQAIAEKVYYPKTYEQDGHYTHATGVPSRLVGTANHFYQDSQGDWVCLQFRRAALKACGIHVRDEEAMPVGDKPVDESWVEKKWICPHVIGGLPTSVVEKVFKMTRDGSKFTGIEGLV</sequence>
<dbReference type="InterPro" id="IPR014710">
    <property type="entry name" value="RmlC-like_jellyroll"/>
</dbReference>
<dbReference type="Pfam" id="PF06108">
    <property type="entry name" value="DUF952"/>
    <property type="match status" value="1"/>
</dbReference>
<name>A0A7S3FQK6_9CHLO</name>
<dbReference type="SUPFAM" id="SSF56399">
    <property type="entry name" value="ADP-ribosylation"/>
    <property type="match status" value="1"/>
</dbReference>
<dbReference type="InterPro" id="IPR009297">
    <property type="entry name" value="DUF952"/>
</dbReference>
<dbReference type="AlphaFoldDB" id="A0A7S3FQK6"/>
<evidence type="ECO:0000313" key="2">
    <source>
        <dbReference type="EMBL" id="CAE0191988.1"/>
    </source>
</evidence>
<evidence type="ECO:0000313" key="1">
    <source>
        <dbReference type="EMBL" id="CAE0191987.1"/>
    </source>
</evidence>
<organism evidence="1">
    <name type="scientific">Chloropicon roscoffensis</name>
    <dbReference type="NCBI Taxonomy" id="1461544"/>
    <lineage>
        <taxon>Eukaryota</taxon>
        <taxon>Viridiplantae</taxon>
        <taxon>Chlorophyta</taxon>
        <taxon>Chloropicophyceae</taxon>
        <taxon>Chloropicales</taxon>
        <taxon>Chloropicaceae</taxon>
        <taxon>Chloropicon</taxon>
    </lineage>
</organism>
<dbReference type="EMBL" id="HBHZ01006551">
    <property type="protein sequence ID" value="CAE0191987.1"/>
    <property type="molecule type" value="Transcribed_RNA"/>
</dbReference>
<dbReference type="InterPro" id="IPR011051">
    <property type="entry name" value="RmlC_Cupin_sf"/>
</dbReference>
<proteinExistence type="predicted"/>
<dbReference type="SUPFAM" id="SSF51182">
    <property type="entry name" value="RmlC-like cupins"/>
    <property type="match status" value="1"/>
</dbReference>
<dbReference type="Gene3D" id="2.60.120.10">
    <property type="entry name" value="Jelly Rolls"/>
    <property type="match status" value="1"/>
</dbReference>
<accession>A0A7S3FQK6</accession>
<gene>
    <name evidence="1" type="ORF">CROS1456_LOCUS5077</name>
    <name evidence="2" type="ORF">CROS1456_LOCUS5078</name>
</gene>
<dbReference type="EMBL" id="HBHZ01006552">
    <property type="protein sequence ID" value="CAE0191988.1"/>
    <property type="molecule type" value="Transcribed_RNA"/>
</dbReference>
<dbReference type="Gene3D" id="3.20.170.20">
    <property type="entry name" value="Protein of unknown function DUF952"/>
    <property type="match status" value="1"/>
</dbReference>
<protein>
    <submittedName>
        <fullName evidence="1">Uncharacterized protein</fullName>
    </submittedName>
</protein>
<reference evidence="1" key="1">
    <citation type="submission" date="2021-01" db="EMBL/GenBank/DDBJ databases">
        <authorList>
            <person name="Corre E."/>
            <person name="Pelletier E."/>
            <person name="Niang G."/>
            <person name="Scheremetjew M."/>
            <person name="Finn R."/>
            <person name="Kale V."/>
            <person name="Holt S."/>
            <person name="Cochrane G."/>
            <person name="Meng A."/>
            <person name="Brown T."/>
            <person name="Cohen L."/>
        </authorList>
    </citation>
    <scope>NUCLEOTIDE SEQUENCE</scope>
    <source>
        <strain evidence="1">RCC1871</strain>
    </source>
</reference>